<evidence type="ECO:0000313" key="3">
    <source>
        <dbReference type="EMBL" id="SHG30166.1"/>
    </source>
</evidence>
<dbReference type="OrthoDB" id="9777090at2"/>
<protein>
    <recommendedName>
        <fullName evidence="2">AB hydrolase-1 domain-containing protein</fullName>
    </recommendedName>
</protein>
<gene>
    <name evidence="3" type="ORF">SAMN02745206_03644</name>
</gene>
<keyword evidence="1" id="KW-1133">Transmembrane helix</keyword>
<dbReference type="InterPro" id="IPR000073">
    <property type="entry name" value="AB_hydrolase_1"/>
</dbReference>
<dbReference type="InterPro" id="IPR029058">
    <property type="entry name" value="AB_hydrolase_fold"/>
</dbReference>
<keyword evidence="1" id="KW-0472">Membrane</keyword>
<feature type="transmembrane region" description="Helical" evidence="1">
    <location>
        <begin position="6"/>
        <end position="26"/>
    </location>
</feature>
<evidence type="ECO:0000256" key="1">
    <source>
        <dbReference type="SAM" id="Phobius"/>
    </source>
</evidence>
<dbReference type="STRING" id="1121391.SAMN02745206_03644"/>
<organism evidence="3 4">
    <name type="scientific">Desulfacinum infernum DSM 9756</name>
    <dbReference type="NCBI Taxonomy" id="1121391"/>
    <lineage>
        <taxon>Bacteria</taxon>
        <taxon>Pseudomonadati</taxon>
        <taxon>Thermodesulfobacteriota</taxon>
        <taxon>Syntrophobacteria</taxon>
        <taxon>Syntrophobacterales</taxon>
        <taxon>Syntrophobacteraceae</taxon>
        <taxon>Desulfacinum</taxon>
    </lineage>
</organism>
<accession>A0A1M5IPL1</accession>
<dbReference type="EMBL" id="FQVB01000059">
    <property type="protein sequence ID" value="SHG30166.1"/>
    <property type="molecule type" value="Genomic_DNA"/>
</dbReference>
<dbReference type="Proteomes" id="UP000184076">
    <property type="component" value="Unassembled WGS sequence"/>
</dbReference>
<evidence type="ECO:0000259" key="2">
    <source>
        <dbReference type="Pfam" id="PF00561"/>
    </source>
</evidence>
<reference evidence="4" key="1">
    <citation type="submission" date="2016-11" db="EMBL/GenBank/DDBJ databases">
        <authorList>
            <person name="Varghese N."/>
            <person name="Submissions S."/>
        </authorList>
    </citation>
    <scope>NUCLEOTIDE SEQUENCE [LARGE SCALE GENOMIC DNA]</scope>
    <source>
        <strain evidence="4">DSM 9756</strain>
    </source>
</reference>
<dbReference type="PANTHER" id="PTHR12277:SF79">
    <property type="entry name" value="XAA-PRO DIPEPTIDYL-PEPTIDASE-RELATED"/>
    <property type="match status" value="1"/>
</dbReference>
<dbReference type="AlphaFoldDB" id="A0A1M5IPL1"/>
<name>A0A1M5IPL1_9BACT</name>
<dbReference type="PANTHER" id="PTHR12277">
    <property type="entry name" value="ALPHA/BETA HYDROLASE DOMAIN-CONTAINING PROTEIN"/>
    <property type="match status" value="1"/>
</dbReference>
<keyword evidence="1" id="KW-0812">Transmembrane</keyword>
<proteinExistence type="predicted"/>
<evidence type="ECO:0000313" key="4">
    <source>
        <dbReference type="Proteomes" id="UP000184076"/>
    </source>
</evidence>
<dbReference type="SUPFAM" id="SSF53474">
    <property type="entry name" value="alpha/beta-Hydrolases"/>
    <property type="match status" value="1"/>
</dbReference>
<feature type="domain" description="AB hydrolase-1" evidence="2">
    <location>
        <begin position="78"/>
        <end position="184"/>
    </location>
</feature>
<keyword evidence="4" id="KW-1185">Reference proteome</keyword>
<dbReference type="Pfam" id="PF00561">
    <property type="entry name" value="Abhydrolase_1"/>
    <property type="match status" value="1"/>
</dbReference>
<sequence length="273" mass="30483">MPVGWIKLLFIVGVGYAVYCAFLFAVQRALIFPTLFVGIPEGLDQPADLERMWVETSFGRVEAWFLPSRRPGPDGKSPLIVYAHGNGEVIDIWPSVLEPLAHRGLSVLLVEYPGYGRSEGKPSQKSITESFVAAYDRVAGRPDVDSERIFLWGRSIGGGAVCALAAQRPSAGLLLMSTFTSLRPFARRYLAPSFLVRDPFDNLDVVRRYPNPVLVVHGRNDTVIPYRHGVDLARNAPNARLITYDCDHNDCPPRWPPFFRILEDFVRGKTDSP</sequence>
<dbReference type="Gene3D" id="3.40.50.1820">
    <property type="entry name" value="alpha/beta hydrolase"/>
    <property type="match status" value="1"/>
</dbReference>